<reference evidence="1 2" key="1">
    <citation type="journal article" date="2006" name="Science">
        <title>The genome of black cottonwood, Populus trichocarpa (Torr. &amp; Gray).</title>
        <authorList>
            <person name="Tuskan G.A."/>
            <person name="Difazio S."/>
            <person name="Jansson S."/>
            <person name="Bohlmann J."/>
            <person name="Grigoriev I."/>
            <person name="Hellsten U."/>
            <person name="Putnam N."/>
            <person name="Ralph S."/>
            <person name="Rombauts S."/>
            <person name="Salamov A."/>
            <person name="Schein J."/>
            <person name="Sterck L."/>
            <person name="Aerts A."/>
            <person name="Bhalerao R.R."/>
            <person name="Bhalerao R.P."/>
            <person name="Blaudez D."/>
            <person name="Boerjan W."/>
            <person name="Brun A."/>
            <person name="Brunner A."/>
            <person name="Busov V."/>
            <person name="Campbell M."/>
            <person name="Carlson J."/>
            <person name="Chalot M."/>
            <person name="Chapman J."/>
            <person name="Chen G.L."/>
            <person name="Cooper D."/>
            <person name="Coutinho P.M."/>
            <person name="Couturier J."/>
            <person name="Covert S."/>
            <person name="Cronk Q."/>
            <person name="Cunningham R."/>
            <person name="Davis J."/>
            <person name="Degroeve S."/>
            <person name="Dejardin A."/>
            <person name="Depamphilis C."/>
            <person name="Detter J."/>
            <person name="Dirks B."/>
            <person name="Dubchak I."/>
            <person name="Duplessis S."/>
            <person name="Ehlting J."/>
            <person name="Ellis B."/>
            <person name="Gendler K."/>
            <person name="Goodstein D."/>
            <person name="Gribskov M."/>
            <person name="Grimwood J."/>
            <person name="Groover A."/>
            <person name="Gunter L."/>
            <person name="Hamberger B."/>
            <person name="Heinze B."/>
            <person name="Helariutta Y."/>
            <person name="Henrissat B."/>
            <person name="Holligan D."/>
            <person name="Holt R."/>
            <person name="Huang W."/>
            <person name="Islam-Faridi N."/>
            <person name="Jones S."/>
            <person name="Jones-Rhoades M."/>
            <person name="Jorgensen R."/>
            <person name="Joshi C."/>
            <person name="Kangasjarvi J."/>
            <person name="Karlsson J."/>
            <person name="Kelleher C."/>
            <person name="Kirkpatrick R."/>
            <person name="Kirst M."/>
            <person name="Kohler A."/>
            <person name="Kalluri U."/>
            <person name="Larimer F."/>
            <person name="Leebens-Mack J."/>
            <person name="Leple J.C."/>
            <person name="Locascio P."/>
            <person name="Lou Y."/>
            <person name="Lucas S."/>
            <person name="Martin F."/>
            <person name="Montanini B."/>
            <person name="Napoli C."/>
            <person name="Nelson D.R."/>
            <person name="Nelson C."/>
            <person name="Nieminen K."/>
            <person name="Nilsson O."/>
            <person name="Pereda V."/>
            <person name="Peter G."/>
            <person name="Philippe R."/>
            <person name="Pilate G."/>
            <person name="Poliakov A."/>
            <person name="Razumovskaya J."/>
            <person name="Richardson P."/>
            <person name="Rinaldi C."/>
            <person name="Ritland K."/>
            <person name="Rouze P."/>
            <person name="Ryaboy D."/>
            <person name="Schmutz J."/>
            <person name="Schrader J."/>
            <person name="Segerman B."/>
            <person name="Shin H."/>
            <person name="Siddiqui A."/>
            <person name="Sterky F."/>
            <person name="Terry A."/>
            <person name="Tsai C.J."/>
            <person name="Uberbacher E."/>
            <person name="Unneberg P."/>
            <person name="Vahala J."/>
            <person name="Wall K."/>
            <person name="Wessler S."/>
            <person name="Yang G."/>
            <person name="Yin T."/>
            <person name="Douglas C."/>
            <person name="Marra M."/>
            <person name="Sandberg G."/>
            <person name="Van de Peer Y."/>
            <person name="Rokhsar D."/>
        </authorList>
    </citation>
    <scope>NUCLEOTIDE SEQUENCE [LARGE SCALE GENOMIC DNA]</scope>
    <source>
        <strain evidence="2">cv. Nisqually</strain>
    </source>
</reference>
<dbReference type="PANTHER" id="PTHR32094">
    <property type="entry name" value="FANCONI ANEMIA GROUP E PROTEIN"/>
    <property type="match status" value="1"/>
</dbReference>
<dbReference type="GO" id="GO:0010705">
    <property type="term" value="P:meiotic DNA double-strand break processing involved in reciprocal meiotic recombination"/>
    <property type="evidence" value="ECO:0007669"/>
    <property type="project" value="EnsemblPlants"/>
</dbReference>
<organism evidence="1 2">
    <name type="scientific">Populus trichocarpa</name>
    <name type="common">Western balsam poplar</name>
    <name type="synonym">Populus balsamifera subsp. trichocarpa</name>
    <dbReference type="NCBI Taxonomy" id="3694"/>
    <lineage>
        <taxon>Eukaryota</taxon>
        <taxon>Viridiplantae</taxon>
        <taxon>Streptophyta</taxon>
        <taxon>Embryophyta</taxon>
        <taxon>Tracheophyta</taxon>
        <taxon>Spermatophyta</taxon>
        <taxon>Magnoliopsida</taxon>
        <taxon>eudicotyledons</taxon>
        <taxon>Gunneridae</taxon>
        <taxon>Pentapetalae</taxon>
        <taxon>rosids</taxon>
        <taxon>fabids</taxon>
        <taxon>Malpighiales</taxon>
        <taxon>Salicaceae</taxon>
        <taxon>Saliceae</taxon>
        <taxon>Populus</taxon>
    </lineage>
</organism>
<dbReference type="ExpressionAtlas" id="A0A2K2A2T0">
    <property type="expression patterns" value="baseline and differential"/>
</dbReference>
<dbReference type="GO" id="GO:0036297">
    <property type="term" value="P:interstrand cross-link repair"/>
    <property type="evidence" value="ECO:0007669"/>
    <property type="project" value="InterPro"/>
</dbReference>
<dbReference type="EMBL" id="CM009295">
    <property type="protein sequence ID" value="PNT31836.1"/>
    <property type="molecule type" value="Genomic_DNA"/>
</dbReference>
<dbReference type="OMA" id="VSSFCQK"/>
<gene>
    <name evidence="1" type="ORF">POPTR_006G151500</name>
</gene>
<accession>A0A2K2A2T0</accession>
<dbReference type="InParanoid" id="A0A2K2A2T0"/>
<dbReference type="InterPro" id="IPR039685">
    <property type="entry name" value="FANCE"/>
</dbReference>
<proteinExistence type="predicted"/>
<dbReference type="GO" id="GO:0043240">
    <property type="term" value="C:Fanconi anaemia nuclear complex"/>
    <property type="evidence" value="ECO:0000318"/>
    <property type="project" value="GO_Central"/>
</dbReference>
<dbReference type="STRING" id="3694.A0A2K2A2T0"/>
<dbReference type="SMR" id="A0A2K2A2T0"/>
<keyword evidence="2" id="KW-1185">Reference proteome</keyword>
<name>A0A2K2A2T0_POPTR</name>
<evidence type="ECO:0000313" key="1">
    <source>
        <dbReference type="EMBL" id="PNT31836.1"/>
    </source>
</evidence>
<sequence>MEAWVPLFNIFLNSPTPENEASLWLEQSSSSSSVPITTTSFLSLLAEPIINNSSTNSMCDRRVMFLQTLPFLVQSRILSFLGFEHQRFCKRDLSKLARTLLTDTEGIDFWVKRAARNLLDKVSDSNYQWISGLSLDSGEERVDEEFGSIPDYLKDAASSANELFLPWLPLSHDTLNSRELFAGYESPEDFLSQVGEGSGDNSKDVAEEMEIDLVMVAPLDEEIQNMATSLKERIMTFESSSKTVELANEIRRLSFEREADPFVILGLLEPWKADDETASILVFHLSNGREEEEEIAWPSKVLCSIMLPKMLVLEEPASRVLVISMVEYCKLHQRAAECALLLPLIMKRSGINNHMCDVITRIVKESLHPAHVSAFCRKLLCGQEVEKRSIILPCHQCLVSSQLVWTESLFNLFQNILNHNVQLTQDSVDQLVLLIRELAPSFSKSLKFGNFLLCFITRCSLLLKSHKLLLVEAVAKTNTLVTKSILSKLASF</sequence>
<dbReference type="FunCoup" id="A0A2K2A2T0">
    <property type="interactions" value="802"/>
</dbReference>
<evidence type="ECO:0000313" key="2">
    <source>
        <dbReference type="Proteomes" id="UP000006729"/>
    </source>
</evidence>
<dbReference type="Gramene" id="Potri.006G151500.1.v4.1">
    <property type="protein sequence ID" value="Potri.006G151500.1.v4.1"/>
    <property type="gene ID" value="Potri.006G151500.v4.1"/>
</dbReference>
<dbReference type="Proteomes" id="UP000006729">
    <property type="component" value="Chromosome 6"/>
</dbReference>
<dbReference type="Gene3D" id="1.25.40.480">
    <property type="match status" value="1"/>
</dbReference>
<dbReference type="OrthoDB" id="2449818at2759"/>
<protein>
    <submittedName>
        <fullName evidence="1">Uncharacterized protein</fullName>
    </submittedName>
</protein>
<dbReference type="PANTHER" id="PTHR32094:SF5">
    <property type="entry name" value="FANCONI ANEMIA GROUP E PROTEIN"/>
    <property type="match status" value="1"/>
</dbReference>
<dbReference type="AlphaFoldDB" id="A0A2K2A2T0"/>